<comment type="caution">
    <text evidence="7">The sequence shown here is derived from an EMBL/GenBank/DDBJ whole genome shotgun (WGS) entry which is preliminary data.</text>
</comment>
<name>A0A830EW77_9EURY</name>
<dbReference type="AlphaFoldDB" id="A0A830EW77"/>
<reference evidence="7" key="1">
    <citation type="journal article" date="2014" name="Int. J. Syst. Evol. Microbiol.">
        <title>Complete genome sequence of Corynebacterium casei LMG S-19264T (=DSM 44701T), isolated from a smear-ripened cheese.</title>
        <authorList>
            <consortium name="US DOE Joint Genome Institute (JGI-PGF)"/>
            <person name="Walter F."/>
            <person name="Albersmeier A."/>
            <person name="Kalinowski J."/>
            <person name="Ruckert C."/>
        </authorList>
    </citation>
    <scope>NUCLEOTIDE SEQUENCE</scope>
    <source>
        <strain evidence="7">JCM 19018</strain>
    </source>
</reference>
<dbReference type="GO" id="GO:0006310">
    <property type="term" value="P:DNA recombination"/>
    <property type="evidence" value="ECO:0007669"/>
    <property type="project" value="UniProtKB-KW"/>
</dbReference>
<feature type="domain" description="Tyr recombinase" evidence="5">
    <location>
        <begin position="115"/>
        <end position="330"/>
    </location>
</feature>
<reference evidence="7" key="2">
    <citation type="submission" date="2020-09" db="EMBL/GenBank/DDBJ databases">
        <authorList>
            <person name="Sun Q."/>
            <person name="Ohkuma M."/>
        </authorList>
    </citation>
    <scope>NUCLEOTIDE SEQUENCE</scope>
    <source>
        <strain evidence="7">JCM 19018</strain>
    </source>
</reference>
<dbReference type="InterPro" id="IPR013762">
    <property type="entry name" value="Integrase-like_cat_sf"/>
</dbReference>
<dbReference type="Gene3D" id="1.10.443.10">
    <property type="entry name" value="Intergrase catalytic core"/>
    <property type="match status" value="1"/>
</dbReference>
<proteinExistence type="predicted"/>
<evidence type="ECO:0000256" key="2">
    <source>
        <dbReference type="ARBA" id="ARBA00023125"/>
    </source>
</evidence>
<dbReference type="PROSITE" id="PS51898">
    <property type="entry name" value="TYR_RECOMBINASE"/>
    <property type="match status" value="1"/>
</dbReference>
<dbReference type="PANTHER" id="PTHR30349:SF41">
    <property type="entry name" value="INTEGRASE_RECOMBINASE PROTEIN MJ0367-RELATED"/>
    <property type="match status" value="1"/>
</dbReference>
<evidence type="ECO:0000313" key="8">
    <source>
        <dbReference type="Proteomes" id="UP000614221"/>
    </source>
</evidence>
<dbReference type="Gene3D" id="1.10.150.130">
    <property type="match status" value="1"/>
</dbReference>
<organism evidence="7 8">
    <name type="scientific">Haloarcula sebkhae</name>
    <dbReference type="NCBI Taxonomy" id="932660"/>
    <lineage>
        <taxon>Archaea</taxon>
        <taxon>Methanobacteriati</taxon>
        <taxon>Methanobacteriota</taxon>
        <taxon>Stenosarchaea group</taxon>
        <taxon>Halobacteria</taxon>
        <taxon>Halobacteriales</taxon>
        <taxon>Haloarculaceae</taxon>
        <taxon>Haloarcula</taxon>
    </lineage>
</organism>
<dbReference type="CDD" id="cd00397">
    <property type="entry name" value="DNA_BRE_C"/>
    <property type="match status" value="1"/>
</dbReference>
<protein>
    <submittedName>
        <fullName evidence="7">Integrase</fullName>
    </submittedName>
</protein>
<gene>
    <name evidence="7" type="ORF">GCM10009067_14690</name>
</gene>
<dbReference type="OrthoDB" id="198497at2157"/>
<sequence>MTERPSLSPREARDRYLAHRQTDAADASIKSFRYRLKHFVEWAEERDITAMRELTGWKLDEYETFRRGSEVSPATLNGEMQTLKNWLEYLARIDVVDEDLPEKVHVPTIPDGEESNDEMLEPEAAKKLLRAMRSDPTHYGTAKHAMLELLWFTGCRVGAARSLDLRDYHSGERFVTFHHREETPLKNDSDGERAVGLPEAVCEVLDYYIEHHRESSHDDHGRKPLFTTTQGRASENTARVWTYLATQPCLHGPCPHGKERETCAYLHIHSASKCPSSLSPHRIRTGSITWQRDCGLPAEVVSERVNATLEVIEKHYDQATKRQRLEERRRPYITNLELDLEADS</sequence>
<dbReference type="PANTHER" id="PTHR30349">
    <property type="entry name" value="PHAGE INTEGRASE-RELATED"/>
    <property type="match status" value="1"/>
</dbReference>
<evidence type="ECO:0000256" key="1">
    <source>
        <dbReference type="ARBA" id="ARBA00022908"/>
    </source>
</evidence>
<feature type="domain" description="Core-binding (CB)" evidence="6">
    <location>
        <begin position="7"/>
        <end position="91"/>
    </location>
</feature>
<evidence type="ECO:0000256" key="4">
    <source>
        <dbReference type="PROSITE-ProRule" id="PRU01248"/>
    </source>
</evidence>
<dbReference type="GO" id="GO:0003677">
    <property type="term" value="F:DNA binding"/>
    <property type="evidence" value="ECO:0007669"/>
    <property type="project" value="UniProtKB-UniRule"/>
</dbReference>
<evidence type="ECO:0000256" key="3">
    <source>
        <dbReference type="ARBA" id="ARBA00023172"/>
    </source>
</evidence>
<evidence type="ECO:0000259" key="6">
    <source>
        <dbReference type="PROSITE" id="PS51900"/>
    </source>
</evidence>
<accession>A0A830EW77</accession>
<dbReference type="InterPro" id="IPR002104">
    <property type="entry name" value="Integrase_catalytic"/>
</dbReference>
<keyword evidence="3" id="KW-0233">DNA recombination</keyword>
<keyword evidence="1" id="KW-0229">DNA integration</keyword>
<dbReference type="EMBL" id="BMPD01000002">
    <property type="protein sequence ID" value="GGK63396.1"/>
    <property type="molecule type" value="Genomic_DNA"/>
</dbReference>
<dbReference type="InterPro" id="IPR050090">
    <property type="entry name" value="Tyrosine_recombinase_XerCD"/>
</dbReference>
<dbReference type="SUPFAM" id="SSF56349">
    <property type="entry name" value="DNA breaking-rejoining enzymes"/>
    <property type="match status" value="1"/>
</dbReference>
<dbReference type="Proteomes" id="UP000614221">
    <property type="component" value="Unassembled WGS sequence"/>
</dbReference>
<dbReference type="RefSeq" id="WP_188976688.1">
    <property type="nucleotide sequence ID" value="NZ_BMPD01000002.1"/>
</dbReference>
<evidence type="ECO:0000259" key="5">
    <source>
        <dbReference type="PROSITE" id="PS51898"/>
    </source>
</evidence>
<evidence type="ECO:0000313" key="7">
    <source>
        <dbReference type="EMBL" id="GGK63396.1"/>
    </source>
</evidence>
<dbReference type="InterPro" id="IPR010998">
    <property type="entry name" value="Integrase_recombinase_N"/>
</dbReference>
<dbReference type="PROSITE" id="PS51900">
    <property type="entry name" value="CB"/>
    <property type="match status" value="1"/>
</dbReference>
<dbReference type="GO" id="GO:0015074">
    <property type="term" value="P:DNA integration"/>
    <property type="evidence" value="ECO:0007669"/>
    <property type="project" value="UniProtKB-KW"/>
</dbReference>
<dbReference type="InterPro" id="IPR011010">
    <property type="entry name" value="DNA_brk_join_enz"/>
</dbReference>
<keyword evidence="2 4" id="KW-0238">DNA-binding</keyword>
<dbReference type="InterPro" id="IPR044068">
    <property type="entry name" value="CB"/>
</dbReference>